<proteinExistence type="predicted"/>
<dbReference type="Pfam" id="PF03140">
    <property type="entry name" value="DUF247"/>
    <property type="match status" value="1"/>
</dbReference>
<name>A0A2G9I9Q1_9LAMI</name>
<gene>
    <name evidence="2" type="ORF">CDL12_00759</name>
</gene>
<comment type="caution">
    <text evidence="2">The sequence shown here is derived from an EMBL/GenBank/DDBJ whole genome shotgun (WGS) entry which is preliminary data.</text>
</comment>
<evidence type="ECO:0000313" key="2">
    <source>
        <dbReference type="EMBL" id="PIN26479.1"/>
    </source>
</evidence>
<dbReference type="EMBL" id="NKXS01000090">
    <property type="protein sequence ID" value="PIN26479.1"/>
    <property type="molecule type" value="Genomic_DNA"/>
</dbReference>
<protein>
    <submittedName>
        <fullName evidence="2">Uncharacterized protein</fullName>
    </submittedName>
</protein>
<organism evidence="2 3">
    <name type="scientific">Handroanthus impetiginosus</name>
    <dbReference type="NCBI Taxonomy" id="429701"/>
    <lineage>
        <taxon>Eukaryota</taxon>
        <taxon>Viridiplantae</taxon>
        <taxon>Streptophyta</taxon>
        <taxon>Embryophyta</taxon>
        <taxon>Tracheophyta</taxon>
        <taxon>Spermatophyta</taxon>
        <taxon>Magnoliopsida</taxon>
        <taxon>eudicotyledons</taxon>
        <taxon>Gunneridae</taxon>
        <taxon>Pentapetalae</taxon>
        <taxon>asterids</taxon>
        <taxon>lamiids</taxon>
        <taxon>Lamiales</taxon>
        <taxon>Bignoniaceae</taxon>
        <taxon>Crescentiina</taxon>
        <taxon>Tabebuia alliance</taxon>
        <taxon>Handroanthus</taxon>
    </lineage>
</organism>
<dbReference type="AlphaFoldDB" id="A0A2G9I9Q1"/>
<reference evidence="3" key="1">
    <citation type="journal article" date="2018" name="Gigascience">
        <title>Genome assembly of the Pink Ipe (Handroanthus impetiginosus, Bignoniaceae), a highly valued, ecologically keystone Neotropical timber forest tree.</title>
        <authorList>
            <person name="Silva-Junior O.B."/>
            <person name="Grattapaglia D."/>
            <person name="Novaes E."/>
            <person name="Collevatti R.G."/>
        </authorList>
    </citation>
    <scope>NUCLEOTIDE SEQUENCE [LARGE SCALE GENOMIC DNA]</scope>
    <source>
        <strain evidence="3">cv. UFG-1</strain>
    </source>
</reference>
<keyword evidence="1" id="KW-1133">Transmembrane helix</keyword>
<evidence type="ECO:0000313" key="3">
    <source>
        <dbReference type="Proteomes" id="UP000231279"/>
    </source>
</evidence>
<keyword evidence="3" id="KW-1185">Reference proteome</keyword>
<keyword evidence="1" id="KW-0472">Membrane</keyword>
<dbReference type="InterPro" id="IPR004158">
    <property type="entry name" value="DUF247_pln"/>
</dbReference>
<evidence type="ECO:0000256" key="1">
    <source>
        <dbReference type="SAM" id="Phobius"/>
    </source>
</evidence>
<keyword evidence="1" id="KW-0812">Transmembrane</keyword>
<sequence>MGHRQHQTRGITRHDRHDMMLLENQIPMLVLERLLVARANMILEECVLQFQEAREELHEQILLFISWGNRTLTRWGDMYFHVLDLHRNSPSSYELGTPITLSRKLCLFIISTFLIKVHGELTKGEPSPFRCLYRIIYCLLSPVFLVNLIVSRIRSDRLTRSRLGWLRQFPISHRT</sequence>
<accession>A0A2G9I9Q1</accession>
<feature type="transmembrane region" description="Helical" evidence="1">
    <location>
        <begin position="132"/>
        <end position="150"/>
    </location>
</feature>
<dbReference type="Proteomes" id="UP000231279">
    <property type="component" value="Unassembled WGS sequence"/>
</dbReference>